<dbReference type="Proteomes" id="UP000011991">
    <property type="component" value="Unassembled WGS sequence"/>
</dbReference>
<keyword evidence="3" id="KW-1185">Reference proteome</keyword>
<evidence type="ECO:0000256" key="1">
    <source>
        <dbReference type="SAM" id="MobiDB-lite"/>
    </source>
</evidence>
<reference evidence="2 3" key="1">
    <citation type="journal article" date="2013" name="Mar. Genomics">
        <title>Expression of sulfatases in Rhodopirellula baltica and the diversity of sulfatases in the genus Rhodopirellula.</title>
        <authorList>
            <person name="Wegner C.E."/>
            <person name="Richter-Heitmann T."/>
            <person name="Klindworth A."/>
            <person name="Klockow C."/>
            <person name="Richter M."/>
            <person name="Achstetter T."/>
            <person name="Glockner F.O."/>
            <person name="Harder J."/>
        </authorList>
    </citation>
    <scope>NUCLEOTIDE SEQUENCE [LARGE SCALE GENOMIC DNA]</scope>
    <source>
        <strain evidence="2 3">SM1</strain>
    </source>
</reference>
<feature type="region of interest" description="Disordered" evidence="1">
    <location>
        <begin position="1"/>
        <end position="46"/>
    </location>
</feature>
<name>M5S1G4_9BACT</name>
<gene>
    <name evidence="2" type="ORF">RMSM_03053</name>
</gene>
<comment type="caution">
    <text evidence="2">The sequence shown here is derived from an EMBL/GenBank/DDBJ whole genome shotgun (WGS) entry which is preliminary data.</text>
</comment>
<evidence type="ECO:0000313" key="2">
    <source>
        <dbReference type="EMBL" id="EMI20019.1"/>
    </source>
</evidence>
<dbReference type="AlphaFoldDB" id="M5S1G4"/>
<sequence length="46" mass="4897">MVRNPTRGAANDPVAAKPERKNAAPDAAKPNACKLPQRIAKNHPLP</sequence>
<evidence type="ECO:0000313" key="3">
    <source>
        <dbReference type="Proteomes" id="UP000011991"/>
    </source>
</evidence>
<dbReference type="EMBL" id="ANOG01000438">
    <property type="protein sequence ID" value="EMI20019.1"/>
    <property type="molecule type" value="Genomic_DNA"/>
</dbReference>
<organism evidence="2 3">
    <name type="scientific">Rhodopirellula maiorica SM1</name>
    <dbReference type="NCBI Taxonomy" id="1265738"/>
    <lineage>
        <taxon>Bacteria</taxon>
        <taxon>Pseudomonadati</taxon>
        <taxon>Planctomycetota</taxon>
        <taxon>Planctomycetia</taxon>
        <taxon>Pirellulales</taxon>
        <taxon>Pirellulaceae</taxon>
        <taxon>Novipirellula</taxon>
    </lineage>
</organism>
<protein>
    <submittedName>
        <fullName evidence="2">Uncharacterized protein</fullName>
    </submittedName>
</protein>
<proteinExistence type="predicted"/>
<accession>M5S1G4</accession>